<dbReference type="Proteomes" id="UP000199514">
    <property type="component" value="Unassembled WGS sequence"/>
</dbReference>
<evidence type="ECO:0000313" key="2">
    <source>
        <dbReference type="Proteomes" id="UP000199514"/>
    </source>
</evidence>
<organism evidence="1 2">
    <name type="scientific">Flexibacter flexilis DSM 6793</name>
    <dbReference type="NCBI Taxonomy" id="927664"/>
    <lineage>
        <taxon>Bacteria</taxon>
        <taxon>Pseudomonadati</taxon>
        <taxon>Bacteroidota</taxon>
        <taxon>Cytophagia</taxon>
        <taxon>Cytophagales</taxon>
        <taxon>Flexibacteraceae</taxon>
        <taxon>Flexibacter</taxon>
    </lineage>
</organism>
<evidence type="ECO:0000313" key="1">
    <source>
        <dbReference type="EMBL" id="SFC05586.1"/>
    </source>
</evidence>
<sequence>MFFGVVVRGCATTFCFYFKNVSALKCIAFWGIIAFLQIDFPFQKLFYSQNVSNSSHQIATSWHNHF</sequence>
<dbReference type="STRING" id="927664.SAMN05421780_102417"/>
<name>A0A1I1G2M4_9BACT</name>
<gene>
    <name evidence="1" type="ORF">SAMN05421780_102417</name>
</gene>
<reference evidence="1 2" key="1">
    <citation type="submission" date="2016-10" db="EMBL/GenBank/DDBJ databases">
        <authorList>
            <person name="de Groot N.N."/>
        </authorList>
    </citation>
    <scope>NUCLEOTIDE SEQUENCE [LARGE SCALE GENOMIC DNA]</scope>
    <source>
        <strain evidence="1 2">DSM 6793</strain>
    </source>
</reference>
<dbReference type="AlphaFoldDB" id="A0A1I1G2M4"/>
<dbReference type="EMBL" id="FOLE01000002">
    <property type="protein sequence ID" value="SFC05586.1"/>
    <property type="molecule type" value="Genomic_DNA"/>
</dbReference>
<protein>
    <submittedName>
        <fullName evidence="1">Uncharacterized protein</fullName>
    </submittedName>
</protein>
<proteinExistence type="predicted"/>
<accession>A0A1I1G2M4</accession>
<keyword evidence="2" id="KW-1185">Reference proteome</keyword>